<comment type="caution">
    <text evidence="3">The sequence shown here is derived from an EMBL/GenBank/DDBJ whole genome shotgun (WGS) entry which is preliminary data.</text>
</comment>
<evidence type="ECO:0000313" key="3">
    <source>
        <dbReference type="EMBL" id="PAT35570.1"/>
    </source>
</evidence>
<evidence type="ECO:0000259" key="2">
    <source>
        <dbReference type="Pfam" id="PF00174"/>
    </source>
</evidence>
<dbReference type="InterPro" id="IPR036374">
    <property type="entry name" value="OxRdtase_Mopterin-bd_sf"/>
</dbReference>
<feature type="compositionally biased region" description="Polar residues" evidence="1">
    <location>
        <begin position="7"/>
        <end position="23"/>
    </location>
</feature>
<gene>
    <name evidence="3" type="ORF">CK620_06250</name>
</gene>
<accession>A0A2A2AAK9</accession>
<reference evidence="3 4" key="1">
    <citation type="submission" date="2017-08" db="EMBL/GenBank/DDBJ databases">
        <title>WGS of Clinical strains of the CDC Group NO-1 linked to zoonotic infections in humans.</title>
        <authorList>
            <person name="Bernier A.-M."/>
            <person name="Bernard K."/>
        </authorList>
    </citation>
    <scope>NUCLEOTIDE SEQUENCE [LARGE SCALE GENOMIC DNA]</scope>
    <source>
        <strain evidence="3 4">NML03-0146</strain>
    </source>
</reference>
<proteinExistence type="predicted"/>
<dbReference type="Pfam" id="PF00174">
    <property type="entry name" value="Oxidored_molyb"/>
    <property type="match status" value="1"/>
</dbReference>
<evidence type="ECO:0000256" key="1">
    <source>
        <dbReference type="SAM" id="MobiDB-lite"/>
    </source>
</evidence>
<feature type="region of interest" description="Disordered" evidence="1">
    <location>
        <begin position="1"/>
        <end position="60"/>
    </location>
</feature>
<sequence>MAWIAGQAQQSPAATNATNSQAGVTPIHAEKQQSSSSAQTKAPPAPSPSTPTQSEKPNTGPVLLRIQTPWQDTLSLTEQDLLALPQTEVRTSTPWTDGTRIFRGPLLRDVLKLAAREHDVLNTSLLAKSLNDYHVQIPSSDAWKWDVIIALRMNGHPMSRRDKGPLWIIYPRDSHAELKRPHYDHRWPWQLHFIELYELP</sequence>
<dbReference type="Gene3D" id="3.90.420.10">
    <property type="entry name" value="Oxidoreductase, molybdopterin-binding domain"/>
    <property type="match status" value="1"/>
</dbReference>
<dbReference type="InterPro" id="IPR000572">
    <property type="entry name" value="OxRdtase_Mopterin-bd_dom"/>
</dbReference>
<organism evidence="3 4">
    <name type="scientific">Vandammella animalimorsus</name>
    <dbReference type="NCBI Taxonomy" id="2029117"/>
    <lineage>
        <taxon>Bacteria</taxon>
        <taxon>Pseudomonadati</taxon>
        <taxon>Pseudomonadota</taxon>
        <taxon>Betaproteobacteria</taxon>
        <taxon>Burkholderiales</taxon>
        <taxon>Comamonadaceae</taxon>
        <taxon>Vandammella</taxon>
    </lineage>
</organism>
<feature type="domain" description="Oxidoreductase molybdopterin-binding" evidence="2">
    <location>
        <begin position="71"/>
        <end position="171"/>
    </location>
</feature>
<evidence type="ECO:0000313" key="4">
    <source>
        <dbReference type="Proteomes" id="UP000217999"/>
    </source>
</evidence>
<name>A0A2A2AAK9_9BURK</name>
<dbReference type="Proteomes" id="UP000217999">
    <property type="component" value="Unassembled WGS sequence"/>
</dbReference>
<dbReference type="SUPFAM" id="SSF56524">
    <property type="entry name" value="Oxidoreductase molybdopterin-binding domain"/>
    <property type="match status" value="1"/>
</dbReference>
<dbReference type="AlphaFoldDB" id="A0A2A2AAK9"/>
<dbReference type="EMBL" id="NSJF01000002">
    <property type="protein sequence ID" value="PAT35570.1"/>
    <property type="molecule type" value="Genomic_DNA"/>
</dbReference>
<protein>
    <submittedName>
        <fullName evidence="3">Molybdopterin-binding oxidoreductase</fullName>
    </submittedName>
</protein>
<feature type="compositionally biased region" description="Low complexity" evidence="1">
    <location>
        <begin position="32"/>
        <end position="42"/>
    </location>
</feature>